<evidence type="ECO:0000313" key="3">
    <source>
        <dbReference type="Proteomes" id="UP000813068"/>
    </source>
</evidence>
<dbReference type="Proteomes" id="UP000813068">
    <property type="component" value="Unassembled WGS sequence"/>
</dbReference>
<feature type="transmembrane region" description="Helical" evidence="1">
    <location>
        <begin position="20"/>
        <end position="43"/>
    </location>
</feature>
<accession>A0ABS6MSK7</accession>
<keyword evidence="1" id="KW-0472">Membrane</keyword>
<proteinExistence type="predicted"/>
<feature type="transmembrane region" description="Helical" evidence="1">
    <location>
        <begin position="76"/>
        <end position="96"/>
    </location>
</feature>
<reference evidence="2 3" key="1">
    <citation type="submission" date="2021-06" db="EMBL/GenBank/DDBJ databases">
        <title>Differences between aerobic and microaerobic xylene degrading microbial communities.</title>
        <authorList>
            <person name="Banerjee S."/>
            <person name="Tancsics A."/>
        </authorList>
    </citation>
    <scope>NUCLEOTIDE SEQUENCE [LARGE SCALE GENOMIC DNA]</scope>
    <source>
        <strain evidence="2 3">MAP12</strain>
    </source>
</reference>
<dbReference type="EMBL" id="JAHRGL010000001">
    <property type="protein sequence ID" value="MBV2131535.1"/>
    <property type="molecule type" value="Genomic_DNA"/>
</dbReference>
<sequence length="135" mass="15285">MAKKNKPLPALDWLEPRVRLARWLSLALFLALVVLLGVWYLLLEDLHGARPWVILGVHLVPLAILAPGMLTGNARVHAWTCYVLNLYFIQGVVAAFQPGRALFGWLEAGLSLTLFCSALLYTRWRFQYDRKLAGE</sequence>
<keyword evidence="3" id="KW-1185">Reference proteome</keyword>
<dbReference type="RefSeq" id="WP_217679435.1">
    <property type="nucleotide sequence ID" value="NZ_JAHRGL010000001.1"/>
</dbReference>
<dbReference type="InterPro" id="IPR018643">
    <property type="entry name" value="DUF2069_membrane"/>
</dbReference>
<comment type="caution">
    <text evidence="2">The sequence shown here is derived from an EMBL/GenBank/DDBJ whole genome shotgun (WGS) entry which is preliminary data.</text>
</comment>
<feature type="transmembrane region" description="Helical" evidence="1">
    <location>
        <begin position="49"/>
        <end position="69"/>
    </location>
</feature>
<feature type="transmembrane region" description="Helical" evidence="1">
    <location>
        <begin position="102"/>
        <end position="121"/>
    </location>
</feature>
<keyword evidence="1" id="KW-1133">Transmembrane helix</keyword>
<keyword evidence="1" id="KW-0812">Transmembrane</keyword>
<protein>
    <submittedName>
        <fullName evidence="2">DUF2069 domain-containing protein</fullName>
    </submittedName>
</protein>
<evidence type="ECO:0000256" key="1">
    <source>
        <dbReference type="SAM" id="Phobius"/>
    </source>
</evidence>
<organism evidence="2 3">
    <name type="scientific">Geopseudomonas aromaticivorans</name>
    <dbReference type="NCBI Taxonomy" id="2849492"/>
    <lineage>
        <taxon>Bacteria</taxon>
        <taxon>Pseudomonadati</taxon>
        <taxon>Pseudomonadota</taxon>
        <taxon>Gammaproteobacteria</taxon>
        <taxon>Pseudomonadales</taxon>
        <taxon>Pseudomonadaceae</taxon>
        <taxon>Geopseudomonas</taxon>
    </lineage>
</organism>
<dbReference type="Pfam" id="PF09842">
    <property type="entry name" value="DUF2069"/>
    <property type="match status" value="1"/>
</dbReference>
<gene>
    <name evidence="2" type="ORF">KRX52_01840</name>
</gene>
<evidence type="ECO:0000313" key="2">
    <source>
        <dbReference type="EMBL" id="MBV2131535.1"/>
    </source>
</evidence>
<name>A0ABS6MSK7_9GAMM</name>